<comment type="function">
    <text evidence="9">Catalyzes the phosphorylation of ribose at O-5 in a reaction requiring ATP and magnesium. The resulting D-ribose-5-phosphate can then be used either for sythesis of nucleotides, histidine, and tryptophan, or as a component of the pentose phosphate pathway.</text>
</comment>
<feature type="binding site" evidence="9">
    <location>
        <position position="328"/>
    </location>
    <ligand>
        <name>K(+)</name>
        <dbReference type="ChEBI" id="CHEBI:29103"/>
    </ligand>
</feature>
<organism evidence="12 13">
    <name type="scientific">Tilletia horrida</name>
    <dbReference type="NCBI Taxonomy" id="155126"/>
    <lineage>
        <taxon>Eukaryota</taxon>
        <taxon>Fungi</taxon>
        <taxon>Dikarya</taxon>
        <taxon>Basidiomycota</taxon>
        <taxon>Ustilaginomycotina</taxon>
        <taxon>Exobasidiomycetes</taxon>
        <taxon>Tilletiales</taxon>
        <taxon>Tilletiaceae</taxon>
        <taxon>Tilletia</taxon>
    </lineage>
</organism>
<feature type="binding site" evidence="9">
    <location>
        <begin position="50"/>
        <end position="54"/>
    </location>
    <ligand>
        <name>substrate</name>
    </ligand>
</feature>
<evidence type="ECO:0000256" key="10">
    <source>
        <dbReference type="SAM" id="MobiDB-lite"/>
    </source>
</evidence>
<evidence type="ECO:0000256" key="6">
    <source>
        <dbReference type="ARBA" id="ARBA00022842"/>
    </source>
</evidence>
<feature type="binding site" evidence="9">
    <location>
        <position position="275"/>
    </location>
    <ligand>
        <name>K(+)</name>
        <dbReference type="ChEBI" id="CHEBI:29103"/>
    </ligand>
</feature>
<feature type="binding site" evidence="9">
    <location>
        <position position="334"/>
    </location>
    <ligand>
        <name>K(+)</name>
        <dbReference type="ChEBI" id="CHEBI:29103"/>
    </ligand>
</feature>
<comment type="catalytic activity">
    <reaction evidence="9">
        <text>D-ribose + ATP = D-ribose 5-phosphate + ADP + H(+)</text>
        <dbReference type="Rhea" id="RHEA:13697"/>
        <dbReference type="ChEBI" id="CHEBI:15378"/>
        <dbReference type="ChEBI" id="CHEBI:30616"/>
        <dbReference type="ChEBI" id="CHEBI:47013"/>
        <dbReference type="ChEBI" id="CHEBI:78346"/>
        <dbReference type="ChEBI" id="CHEBI:456216"/>
        <dbReference type="EC" id="2.7.1.15"/>
    </reaction>
</comment>
<dbReference type="GO" id="GO:0019303">
    <property type="term" value="P:D-ribose catabolic process"/>
    <property type="evidence" value="ECO:0007669"/>
    <property type="project" value="UniProtKB-UniRule"/>
</dbReference>
<keyword evidence="1 9" id="KW-0808">Transferase</keyword>
<dbReference type="PANTHER" id="PTHR10584:SF166">
    <property type="entry name" value="RIBOKINASE"/>
    <property type="match status" value="1"/>
</dbReference>
<feature type="region of interest" description="Disordered" evidence="10">
    <location>
        <begin position="329"/>
        <end position="350"/>
    </location>
</feature>
<dbReference type="GO" id="GO:0005634">
    <property type="term" value="C:nucleus"/>
    <property type="evidence" value="ECO:0007669"/>
    <property type="project" value="UniProtKB-SubCell"/>
</dbReference>
<evidence type="ECO:0000259" key="11">
    <source>
        <dbReference type="Pfam" id="PF00294"/>
    </source>
</evidence>
<feature type="domain" description="Carbohydrate kinase PfkB" evidence="11">
    <location>
        <begin position="20"/>
        <end position="336"/>
    </location>
</feature>
<dbReference type="AlphaFoldDB" id="A0AAN6GNP3"/>
<comment type="similarity">
    <text evidence="9">Belongs to the carbohydrate kinase PfkB family. Ribokinase subfamily.</text>
</comment>
<dbReference type="EC" id="2.7.1.15" evidence="9"/>
<dbReference type="InterPro" id="IPR011877">
    <property type="entry name" value="Ribokinase"/>
</dbReference>
<comment type="pathway">
    <text evidence="9">Carbohydrate metabolism; D-ribose degradation; D-ribose 5-phosphate from beta-D-ribopyranose: step 2/2.</text>
</comment>
<feature type="binding site" evidence="9">
    <location>
        <begin position="235"/>
        <end position="240"/>
    </location>
    <ligand>
        <name>ATP</name>
        <dbReference type="ChEBI" id="CHEBI:30616"/>
    </ligand>
</feature>
<comment type="activity regulation">
    <text evidence="9">Activated by a monovalent cation that binds near, but not in, the active site. The most likely occupant of the site in vivo is potassium. Ion binding induces a conformational change that may alter substrate affinity.</text>
</comment>
<proteinExistence type="inferred from homology"/>
<dbReference type="CDD" id="cd01174">
    <property type="entry name" value="ribokinase"/>
    <property type="match status" value="1"/>
</dbReference>
<evidence type="ECO:0000256" key="2">
    <source>
        <dbReference type="ARBA" id="ARBA00022723"/>
    </source>
</evidence>
<dbReference type="EMBL" id="JAPDMZ010000121">
    <property type="protein sequence ID" value="KAK0549066.1"/>
    <property type="molecule type" value="Genomic_DNA"/>
</dbReference>
<dbReference type="GO" id="GO:0005737">
    <property type="term" value="C:cytoplasm"/>
    <property type="evidence" value="ECO:0007669"/>
    <property type="project" value="UniProtKB-SubCell"/>
</dbReference>
<evidence type="ECO:0000256" key="3">
    <source>
        <dbReference type="ARBA" id="ARBA00022741"/>
    </source>
</evidence>
<accession>A0AAN6GNP3</accession>
<comment type="cofactor">
    <cofactor evidence="9">
        <name>Mg(2+)</name>
        <dbReference type="ChEBI" id="CHEBI:18420"/>
    </cofactor>
    <text evidence="9">Requires a divalent cation, most likely magnesium in vivo, as an electrophilic catalyst to aid phosphoryl group transfer. It is the chelate of the metal and the nucleotide that is the actual substrate.</text>
</comment>
<keyword evidence="9" id="KW-0539">Nucleus</keyword>
<dbReference type="Proteomes" id="UP001176517">
    <property type="component" value="Unassembled WGS sequence"/>
</dbReference>
<evidence type="ECO:0000256" key="9">
    <source>
        <dbReference type="HAMAP-Rule" id="MF_03215"/>
    </source>
</evidence>
<evidence type="ECO:0000256" key="4">
    <source>
        <dbReference type="ARBA" id="ARBA00022777"/>
    </source>
</evidence>
<keyword evidence="7 9" id="KW-0630">Potassium</keyword>
<dbReference type="InterPro" id="IPR011611">
    <property type="entry name" value="PfkB_dom"/>
</dbReference>
<feature type="binding site" evidence="9">
    <location>
        <position position="325"/>
    </location>
    <ligand>
        <name>K(+)</name>
        <dbReference type="ChEBI" id="CHEBI:29103"/>
    </ligand>
</feature>
<comment type="caution">
    <text evidence="9">Lacks conserved residue(s) required for the propagation of feature annotation.</text>
</comment>
<dbReference type="InterPro" id="IPR002139">
    <property type="entry name" value="Ribo/fructo_kinase"/>
</dbReference>
<evidence type="ECO:0000256" key="5">
    <source>
        <dbReference type="ARBA" id="ARBA00022840"/>
    </source>
</evidence>
<evidence type="ECO:0000313" key="12">
    <source>
        <dbReference type="EMBL" id="KAK0549066.1"/>
    </source>
</evidence>
<feature type="compositionally biased region" description="Basic and acidic residues" evidence="10">
    <location>
        <begin position="341"/>
        <end position="350"/>
    </location>
</feature>
<keyword evidence="2 9" id="KW-0479">Metal-binding</keyword>
<keyword evidence="13" id="KW-1185">Reference proteome</keyword>
<evidence type="ECO:0000256" key="8">
    <source>
        <dbReference type="ARBA" id="ARBA00023277"/>
    </source>
</evidence>
<feature type="binding site" evidence="9">
    <location>
        <begin position="22"/>
        <end position="24"/>
    </location>
    <ligand>
        <name>substrate</name>
    </ligand>
</feature>
<evidence type="ECO:0000256" key="1">
    <source>
        <dbReference type="ARBA" id="ARBA00022679"/>
    </source>
</evidence>
<feature type="active site" description="Proton acceptor" evidence="9">
    <location>
        <position position="281"/>
    </location>
</feature>
<dbReference type="InterPro" id="IPR029056">
    <property type="entry name" value="Ribokinase-like"/>
</dbReference>
<feature type="binding site" evidence="9">
    <location>
        <position position="330"/>
    </location>
    <ligand>
        <name>K(+)</name>
        <dbReference type="ChEBI" id="CHEBI:29103"/>
    </ligand>
</feature>
<feature type="binding site" evidence="9">
    <location>
        <position position="199"/>
    </location>
    <ligand>
        <name>ATP</name>
        <dbReference type="ChEBI" id="CHEBI:30616"/>
    </ligand>
</feature>
<name>A0AAN6GNP3_9BASI</name>
<feature type="binding site" evidence="9">
    <location>
        <position position="281"/>
    </location>
    <ligand>
        <name>substrate</name>
    </ligand>
</feature>
<dbReference type="Pfam" id="PF00294">
    <property type="entry name" value="PfkB"/>
    <property type="match status" value="1"/>
</dbReference>
<reference evidence="12" key="1">
    <citation type="journal article" date="2023" name="PhytoFront">
        <title>Draft Genome Resources of Seven Strains of Tilletia horrida, Causal Agent of Kernel Smut of Rice.</title>
        <authorList>
            <person name="Khanal S."/>
            <person name="Antony Babu S."/>
            <person name="Zhou X.G."/>
        </authorList>
    </citation>
    <scope>NUCLEOTIDE SEQUENCE</scope>
    <source>
        <strain evidence="12">TX6</strain>
    </source>
</reference>
<dbReference type="SUPFAM" id="SSF53613">
    <property type="entry name" value="Ribokinase-like"/>
    <property type="match status" value="1"/>
</dbReference>
<keyword evidence="4 9" id="KW-0418">Kinase</keyword>
<keyword evidence="6 9" id="KW-0460">Magnesium</keyword>
<dbReference type="PANTHER" id="PTHR10584">
    <property type="entry name" value="SUGAR KINASE"/>
    <property type="match status" value="1"/>
</dbReference>
<keyword evidence="9" id="KW-0963">Cytoplasm</keyword>
<dbReference type="PRINTS" id="PR00990">
    <property type="entry name" value="RIBOKINASE"/>
</dbReference>
<keyword evidence="3 9" id="KW-0547">Nucleotide-binding</keyword>
<protein>
    <recommendedName>
        <fullName evidence="9">Ribokinase</fullName>
        <shortName evidence="9">RK</shortName>
        <ecNumber evidence="9">2.7.1.15</ecNumber>
    </recommendedName>
</protein>
<evidence type="ECO:0000313" key="13">
    <source>
        <dbReference type="Proteomes" id="UP001176517"/>
    </source>
</evidence>
<keyword evidence="5 9" id="KW-0067">ATP-binding</keyword>
<feature type="binding site" evidence="9">
    <location>
        <position position="152"/>
    </location>
    <ligand>
        <name>substrate</name>
    </ligand>
</feature>
<comment type="subcellular location">
    <subcellularLocation>
        <location evidence="9">Cytoplasm</location>
    </subcellularLocation>
    <subcellularLocation>
        <location evidence="9">Nucleus</location>
    </subcellularLocation>
</comment>
<dbReference type="GO" id="GO:0046872">
    <property type="term" value="F:metal ion binding"/>
    <property type="evidence" value="ECO:0007669"/>
    <property type="project" value="UniProtKB-KW"/>
</dbReference>
<evidence type="ECO:0000256" key="7">
    <source>
        <dbReference type="ARBA" id="ARBA00022958"/>
    </source>
</evidence>
<comment type="subunit">
    <text evidence="9">Homodimer.</text>
</comment>
<gene>
    <name evidence="12" type="primary">RBK1</name>
    <name evidence="12" type="ORF">OC846_004223</name>
</gene>
<dbReference type="GO" id="GO:0005524">
    <property type="term" value="F:ATP binding"/>
    <property type="evidence" value="ECO:0007669"/>
    <property type="project" value="UniProtKB-UniRule"/>
</dbReference>
<feature type="binding site" evidence="9">
    <location>
        <begin position="280"/>
        <end position="281"/>
    </location>
    <ligand>
        <name>ATP</name>
        <dbReference type="ChEBI" id="CHEBI:30616"/>
    </ligand>
</feature>
<comment type="caution">
    <text evidence="12">The sequence shown here is derived from an EMBL/GenBank/DDBJ whole genome shotgun (WGS) entry which is preliminary data.</text>
</comment>
<sequence length="350" mass="37300">MAERTATPIPARRAALVRSSVNVDSIFSVPAIVKPGQTISSSGLEERLGGKGANCAIAIAQNKSPTVFLVGTCGSDARWIKDDLSGRGVGVQHLVVLEDESTGRAMIQVAEDGENSIIVFKGANYSRLPDLDNDPSETLRQVQASHLVLQNEIPLATTESYLKAAHKDGIVTIFNPSPMLSKSEATNFPWEQLSVLVLNHEEATALSQLLTLDGSRTPQIQDCASLSSVPWIIVTHGAQGVTAFVHDQAENSTEGAPISRQQIQQSAFKPQRVSDTTGAGDTFLGYLVAELMRHNGPIDEKSRLPTEASDIQKLLRKATCAAAIAVERPGAADSIPDGSEVEERLSSSAL</sequence>
<dbReference type="HAMAP" id="MF_01987">
    <property type="entry name" value="Ribokinase"/>
    <property type="match status" value="1"/>
</dbReference>
<keyword evidence="8 9" id="KW-0119">Carbohydrate metabolism</keyword>
<feature type="binding site" evidence="9">
    <location>
        <position position="277"/>
    </location>
    <ligand>
        <name>K(+)</name>
        <dbReference type="ChEBI" id="CHEBI:29103"/>
    </ligand>
</feature>
<dbReference type="GO" id="GO:0004747">
    <property type="term" value="F:ribokinase activity"/>
    <property type="evidence" value="ECO:0007669"/>
    <property type="project" value="UniProtKB-UniRule"/>
</dbReference>
<dbReference type="Gene3D" id="3.40.1190.20">
    <property type="match status" value="1"/>
</dbReference>